<reference evidence="3 4" key="1">
    <citation type="submission" date="2018-03" db="EMBL/GenBank/DDBJ databases">
        <title>Aquarubrobacter algicola gen. nov., sp. nov., a novel actinobacterium isolated from shallow eutrophic lake during the end of cyanobacterial harmful algal blooms.</title>
        <authorList>
            <person name="Chun S.J."/>
        </authorList>
    </citation>
    <scope>NUCLEOTIDE SEQUENCE [LARGE SCALE GENOMIC DNA]</scope>
    <source>
        <strain evidence="3 4">Seoho-28</strain>
    </source>
</reference>
<dbReference type="PANTHER" id="PTHR30137:SF6">
    <property type="entry name" value="LUCIFERASE-LIKE MONOOXYGENASE"/>
    <property type="match status" value="1"/>
</dbReference>
<proteinExistence type="predicted"/>
<keyword evidence="3" id="KW-0560">Oxidoreductase</keyword>
<dbReference type="GO" id="GO:0005829">
    <property type="term" value="C:cytosol"/>
    <property type="evidence" value="ECO:0007669"/>
    <property type="project" value="TreeGrafter"/>
</dbReference>
<dbReference type="EMBL" id="PYYB01000001">
    <property type="protein sequence ID" value="PTL58182.1"/>
    <property type="molecule type" value="Genomic_DNA"/>
</dbReference>
<dbReference type="InterPro" id="IPR019949">
    <property type="entry name" value="CmoO-like"/>
</dbReference>
<dbReference type="PANTHER" id="PTHR30137">
    <property type="entry name" value="LUCIFERASE-LIKE MONOOXYGENASE"/>
    <property type="match status" value="1"/>
</dbReference>
<dbReference type="GO" id="GO:0004497">
    <property type="term" value="F:monooxygenase activity"/>
    <property type="evidence" value="ECO:0007669"/>
    <property type="project" value="UniProtKB-KW"/>
</dbReference>
<keyword evidence="4" id="KW-1185">Reference proteome</keyword>
<dbReference type="RefSeq" id="WP_107566620.1">
    <property type="nucleotide sequence ID" value="NZ_PYYB01000001.1"/>
</dbReference>
<evidence type="ECO:0000259" key="2">
    <source>
        <dbReference type="Pfam" id="PF00296"/>
    </source>
</evidence>
<gene>
    <name evidence="3" type="ORF">C7Y72_00205</name>
</gene>
<evidence type="ECO:0000256" key="1">
    <source>
        <dbReference type="ARBA" id="ARBA00007789"/>
    </source>
</evidence>
<evidence type="ECO:0000313" key="4">
    <source>
        <dbReference type="Proteomes" id="UP000240739"/>
    </source>
</evidence>
<sequence length="334" mass="35212">MALCLSILDLATSSEAVPPGAAMAASVELARAAERLGYTRYWFSEHHNMPTIVSSAPAVLAAHVLAHTDRIRVGAGGVMLPNHSPLVVAEQFGTLESLHPGRVDLGLGRAPGGDQHTFAALRRDPAASSVFPQDVLELQALLGDPQPGQRVHAVPGEGTHVPLYILGSSQFGAQLAAHLGLPYAFASHFAPAELVPAVARYRAEFRPSEQLEEPYVIAGLNVFAADDDRTARELFEASLATMARGLAKLAGRPAGATDAELLASPIGRQARMMLHHRAVGAPATVRAEVLAFAAHADADEVIVAMNTARPEVRLRSYELLAEVFADELAAACAA</sequence>
<organism evidence="3 4">
    <name type="scientific">Paraconexibacter algicola</name>
    <dbReference type="NCBI Taxonomy" id="2133960"/>
    <lineage>
        <taxon>Bacteria</taxon>
        <taxon>Bacillati</taxon>
        <taxon>Actinomycetota</taxon>
        <taxon>Thermoleophilia</taxon>
        <taxon>Solirubrobacterales</taxon>
        <taxon>Paraconexibacteraceae</taxon>
        <taxon>Paraconexibacter</taxon>
    </lineage>
</organism>
<evidence type="ECO:0000313" key="3">
    <source>
        <dbReference type="EMBL" id="PTL58182.1"/>
    </source>
</evidence>
<dbReference type="NCBIfam" id="TIGR03558">
    <property type="entry name" value="oxido_grp_1"/>
    <property type="match status" value="1"/>
</dbReference>
<accession>A0A2T4UG02</accession>
<keyword evidence="3" id="KW-0503">Monooxygenase</keyword>
<comment type="similarity">
    <text evidence="1">To bacterial alkanal monooxygenase alpha and beta chains.</text>
</comment>
<name>A0A2T4UG02_9ACTN</name>
<dbReference type="Gene3D" id="3.20.20.30">
    <property type="entry name" value="Luciferase-like domain"/>
    <property type="match status" value="1"/>
</dbReference>
<dbReference type="CDD" id="cd00347">
    <property type="entry name" value="Flavin_utilizing_monoxygenases"/>
    <property type="match status" value="1"/>
</dbReference>
<dbReference type="InterPro" id="IPR011251">
    <property type="entry name" value="Luciferase-like_dom"/>
</dbReference>
<dbReference type="GO" id="GO:0016705">
    <property type="term" value="F:oxidoreductase activity, acting on paired donors, with incorporation or reduction of molecular oxygen"/>
    <property type="evidence" value="ECO:0007669"/>
    <property type="project" value="InterPro"/>
</dbReference>
<protein>
    <submittedName>
        <fullName evidence="3">Alkane 1-monooxygenase</fullName>
    </submittedName>
</protein>
<feature type="domain" description="Luciferase-like" evidence="2">
    <location>
        <begin position="10"/>
        <end position="293"/>
    </location>
</feature>
<dbReference type="Proteomes" id="UP000240739">
    <property type="component" value="Unassembled WGS sequence"/>
</dbReference>
<dbReference type="SUPFAM" id="SSF51679">
    <property type="entry name" value="Bacterial luciferase-like"/>
    <property type="match status" value="1"/>
</dbReference>
<comment type="caution">
    <text evidence="3">The sequence shown here is derived from an EMBL/GenBank/DDBJ whole genome shotgun (WGS) entry which is preliminary data.</text>
</comment>
<dbReference type="InterPro" id="IPR036661">
    <property type="entry name" value="Luciferase-like_sf"/>
</dbReference>
<dbReference type="FunFam" id="3.20.20.30:FF:000002">
    <property type="entry name" value="LLM class flavin-dependent oxidoreductase"/>
    <property type="match status" value="1"/>
</dbReference>
<dbReference type="InterPro" id="IPR050766">
    <property type="entry name" value="Bact_Lucif_Oxidored"/>
</dbReference>
<dbReference type="Pfam" id="PF00296">
    <property type="entry name" value="Bac_luciferase"/>
    <property type="match status" value="1"/>
</dbReference>
<dbReference type="OrthoDB" id="9780518at2"/>
<dbReference type="AlphaFoldDB" id="A0A2T4UG02"/>